<dbReference type="PROSITE" id="PS01018">
    <property type="entry name" value="STEROL_REDUCT_2"/>
    <property type="match status" value="1"/>
</dbReference>
<evidence type="ECO:0000313" key="25">
    <source>
        <dbReference type="Proteomes" id="UP001476798"/>
    </source>
</evidence>
<keyword evidence="15 23" id="KW-0472">Membrane</keyword>
<evidence type="ECO:0000256" key="11">
    <source>
        <dbReference type="ARBA" id="ARBA00022989"/>
    </source>
</evidence>
<feature type="non-terminal residue" evidence="24">
    <location>
        <position position="1"/>
    </location>
</feature>
<evidence type="ECO:0000256" key="18">
    <source>
        <dbReference type="ARBA" id="ARBA00038851"/>
    </source>
</evidence>
<evidence type="ECO:0000256" key="6">
    <source>
        <dbReference type="ARBA" id="ARBA00022692"/>
    </source>
</evidence>
<feature type="transmembrane region" description="Helical" evidence="23">
    <location>
        <begin position="142"/>
        <end position="163"/>
    </location>
</feature>
<dbReference type="PROSITE" id="PS01017">
    <property type="entry name" value="STEROL_REDUCT_1"/>
    <property type="match status" value="1"/>
</dbReference>
<evidence type="ECO:0000256" key="17">
    <source>
        <dbReference type="ARBA" id="ARBA00023221"/>
    </source>
</evidence>
<keyword evidence="12 23" id="KW-0560">Oxidoreductase</keyword>
<evidence type="ECO:0000256" key="15">
    <source>
        <dbReference type="ARBA" id="ARBA00023136"/>
    </source>
</evidence>
<keyword evidence="5 23" id="KW-0153">Cholesterol metabolism</keyword>
<evidence type="ECO:0000256" key="9">
    <source>
        <dbReference type="ARBA" id="ARBA00022857"/>
    </source>
</evidence>
<comment type="function">
    <text evidence="23">Catalyzes the last step of the cholesterol synthesis pathway, which transforms cholesta-5,7-dien-3beta-ol (7-dehydrocholesterol,7-DHC) into cholesterol by reducing the C7-C8 double bond of its sterol core. Can also metabolize cholesta-5,7,24-trien-3beta-ol (7-dehydrodemosterol, 7-DHD) to desmosterol, which is then metabolized by the Delta(24)-sterol reductase (DHCR24) to cholesterol. Modulates ferroptosis (a form of regulated cell death driven by iron-dependent lipid peroxidation) through the metabolic breakdown of the anti-ferroptotic metabolites 7-DHC and 7-DHD which, when accumulated, divert the propagation of peroxyl radical-mediated damage from phospholipid components to its sterol core, protecting plasma and mitochondrial membranes from phospholipid autoxidation.</text>
</comment>
<keyword evidence="6 23" id="KW-0812">Transmembrane</keyword>
<keyword evidence="4 23" id="KW-0444">Lipid biosynthesis</keyword>
<keyword evidence="17 23" id="KW-0753">Steroid metabolism</keyword>
<evidence type="ECO:0000256" key="1">
    <source>
        <dbReference type="ARBA" id="ARBA00004477"/>
    </source>
</evidence>
<dbReference type="EMBL" id="JAHRIO010050167">
    <property type="protein sequence ID" value="MEQ2174121.1"/>
    <property type="molecule type" value="Genomic_DNA"/>
</dbReference>
<reference evidence="24 25" key="1">
    <citation type="submission" date="2021-06" db="EMBL/GenBank/DDBJ databases">
        <authorList>
            <person name="Palmer J.M."/>
        </authorList>
    </citation>
    <scope>NUCLEOTIDE SEQUENCE [LARGE SCALE GENOMIC DNA]</scope>
    <source>
        <strain evidence="24 25">GA_2019</strain>
        <tissue evidence="24">Muscle</tissue>
    </source>
</reference>
<evidence type="ECO:0000256" key="3">
    <source>
        <dbReference type="ARBA" id="ARBA00005402"/>
    </source>
</evidence>
<keyword evidence="14 23" id="KW-0443">Lipid metabolism</keyword>
<evidence type="ECO:0000313" key="24">
    <source>
        <dbReference type="EMBL" id="MEQ2174121.1"/>
    </source>
</evidence>
<evidence type="ECO:0000256" key="21">
    <source>
        <dbReference type="ARBA" id="ARBA00047795"/>
    </source>
</evidence>
<keyword evidence="16 23" id="KW-1207">Sterol metabolism</keyword>
<accession>A0ABV0NRS3</accession>
<evidence type="ECO:0000256" key="10">
    <source>
        <dbReference type="ARBA" id="ARBA00022955"/>
    </source>
</evidence>
<evidence type="ECO:0000256" key="19">
    <source>
        <dbReference type="ARBA" id="ARBA00039984"/>
    </source>
</evidence>
<dbReference type="InterPro" id="IPR001171">
    <property type="entry name" value="ERG24_DHCR-like"/>
</dbReference>
<evidence type="ECO:0000256" key="5">
    <source>
        <dbReference type="ARBA" id="ARBA00022548"/>
    </source>
</evidence>
<feature type="transmembrane region" description="Helical" evidence="23">
    <location>
        <begin position="251"/>
        <end position="277"/>
    </location>
</feature>
<comment type="caution">
    <text evidence="23">Lacks conserved residue(s) required for the propagation of feature annotation.</text>
</comment>
<dbReference type="Gene3D" id="1.20.120.1630">
    <property type="match status" value="1"/>
</dbReference>
<evidence type="ECO:0000256" key="4">
    <source>
        <dbReference type="ARBA" id="ARBA00022516"/>
    </source>
</evidence>
<dbReference type="InterPro" id="IPR018083">
    <property type="entry name" value="Sterol_reductase_CS"/>
</dbReference>
<comment type="pathway">
    <text evidence="2 23">Steroid biosynthesis; cholesterol biosynthesis.</text>
</comment>
<evidence type="ECO:0000256" key="2">
    <source>
        <dbReference type="ARBA" id="ARBA00004770"/>
    </source>
</evidence>
<keyword evidence="13 23" id="KW-0756">Sterol biosynthesis</keyword>
<keyword evidence="8 23" id="KW-0256">Endoplasmic reticulum</keyword>
<evidence type="ECO:0000256" key="20">
    <source>
        <dbReference type="ARBA" id="ARBA00042688"/>
    </source>
</evidence>
<feature type="transmembrane region" description="Helical" evidence="23">
    <location>
        <begin position="6"/>
        <end position="26"/>
    </location>
</feature>
<dbReference type="EC" id="1.3.1.21" evidence="18 23"/>
<evidence type="ECO:0000256" key="8">
    <source>
        <dbReference type="ARBA" id="ARBA00022824"/>
    </source>
</evidence>
<comment type="subcellular location">
    <subcellularLocation>
        <location evidence="1 23">Endoplasmic reticulum membrane</location>
        <topology evidence="1 23">Multi-pass membrane protein</topology>
    </subcellularLocation>
</comment>
<dbReference type="PANTHER" id="PTHR21257:SF38">
    <property type="entry name" value="7-DEHYDROCHOLESTEROL REDUCTASE"/>
    <property type="match status" value="1"/>
</dbReference>
<dbReference type="PANTHER" id="PTHR21257">
    <property type="entry name" value="DELTA(14)-STEROL REDUCTASE"/>
    <property type="match status" value="1"/>
</dbReference>
<evidence type="ECO:0000256" key="23">
    <source>
        <dbReference type="RuleBase" id="RU369120"/>
    </source>
</evidence>
<evidence type="ECO:0000256" key="13">
    <source>
        <dbReference type="ARBA" id="ARBA00023011"/>
    </source>
</evidence>
<evidence type="ECO:0000256" key="7">
    <source>
        <dbReference type="ARBA" id="ARBA00022778"/>
    </source>
</evidence>
<keyword evidence="9" id="KW-0521">NADP</keyword>
<keyword evidence="7 23" id="KW-0152">Cholesterol biosynthesis</keyword>
<evidence type="ECO:0000256" key="22">
    <source>
        <dbReference type="ARBA" id="ARBA00047826"/>
    </source>
</evidence>
<sequence length="311" mass="36062">EVDWFSLISVVSLLCFAPFIVFYFVMACDQYECSISQPLLELYQGKATLPSIWARAPSFTWTAAKIYAVWVSFQNFFHLLSFPHVSLHSKFTGNIFYNYMMGIEFNPRIGKWFDFKLFFNGRPGIVAWTLINLSYMAKQQELYGQVTNSMILVNVLQGLYLVYHPVQLSDTHALAVLLLGLIGYYIFRSTNHQKDLFRRTEGACSIWGRRPTHIECSYLSADGRSHRSKLLTSGFWGVARHFNYTGDLMGSLAYCAACGFSHILPYFYIVYMTILLVHRCIRDEHRCSSKYGKDWKRYTDAVRYRLIPGVF</sequence>
<comment type="catalytic activity">
    <reaction evidence="22">
        <text>7-dehydrodesmosterol + NADPH + H(+) = desmosterol + NADP(+)</text>
        <dbReference type="Rhea" id="RHEA:46740"/>
        <dbReference type="ChEBI" id="CHEBI:15378"/>
        <dbReference type="ChEBI" id="CHEBI:17737"/>
        <dbReference type="ChEBI" id="CHEBI:27910"/>
        <dbReference type="ChEBI" id="CHEBI:57783"/>
        <dbReference type="ChEBI" id="CHEBI:58349"/>
    </reaction>
    <physiologicalReaction direction="left-to-right" evidence="22">
        <dbReference type="Rhea" id="RHEA:46741"/>
    </physiologicalReaction>
</comment>
<comment type="catalytic activity">
    <reaction evidence="21">
        <text>cholesterol + NADP(+) = 7-dehydrocholesterol + NADPH + H(+)</text>
        <dbReference type="Rhea" id="RHEA:23984"/>
        <dbReference type="ChEBI" id="CHEBI:15378"/>
        <dbReference type="ChEBI" id="CHEBI:16113"/>
        <dbReference type="ChEBI" id="CHEBI:17759"/>
        <dbReference type="ChEBI" id="CHEBI:57783"/>
        <dbReference type="ChEBI" id="CHEBI:58349"/>
        <dbReference type="EC" id="1.3.1.21"/>
    </reaction>
    <physiologicalReaction direction="right-to-left" evidence="21">
        <dbReference type="Rhea" id="RHEA:23986"/>
    </physiologicalReaction>
</comment>
<evidence type="ECO:0000256" key="14">
    <source>
        <dbReference type="ARBA" id="ARBA00023098"/>
    </source>
</evidence>
<comment type="similarity">
    <text evidence="3 23">Belongs to the ERG4/ERG24 family.</text>
</comment>
<organism evidence="24 25">
    <name type="scientific">Goodea atripinnis</name>
    <dbReference type="NCBI Taxonomy" id="208336"/>
    <lineage>
        <taxon>Eukaryota</taxon>
        <taxon>Metazoa</taxon>
        <taxon>Chordata</taxon>
        <taxon>Craniata</taxon>
        <taxon>Vertebrata</taxon>
        <taxon>Euteleostomi</taxon>
        <taxon>Actinopterygii</taxon>
        <taxon>Neopterygii</taxon>
        <taxon>Teleostei</taxon>
        <taxon>Neoteleostei</taxon>
        <taxon>Acanthomorphata</taxon>
        <taxon>Ovalentaria</taxon>
        <taxon>Atherinomorphae</taxon>
        <taxon>Cyprinodontiformes</taxon>
        <taxon>Goodeidae</taxon>
        <taxon>Goodea</taxon>
    </lineage>
</organism>
<dbReference type="Proteomes" id="UP001476798">
    <property type="component" value="Unassembled WGS sequence"/>
</dbReference>
<keyword evidence="11 23" id="KW-1133">Transmembrane helix</keyword>
<evidence type="ECO:0000256" key="12">
    <source>
        <dbReference type="ARBA" id="ARBA00023002"/>
    </source>
</evidence>
<dbReference type="Pfam" id="PF01222">
    <property type="entry name" value="ERG4_ERG24"/>
    <property type="match status" value="1"/>
</dbReference>
<keyword evidence="25" id="KW-1185">Reference proteome</keyword>
<name>A0ABV0NRS3_9TELE</name>
<comment type="caution">
    <text evidence="24">The sequence shown here is derived from an EMBL/GenBank/DDBJ whole genome shotgun (WGS) entry which is preliminary data.</text>
</comment>
<gene>
    <name evidence="24" type="ORF">GOODEAATRI_004528</name>
</gene>
<keyword evidence="10 23" id="KW-0752">Steroid biosynthesis</keyword>
<protein>
    <recommendedName>
        <fullName evidence="19 23">7-dehydrocholesterol reductase</fullName>
        <shortName evidence="23">7-DHC</shortName>
        <ecNumber evidence="18 23">1.3.1.21</ecNumber>
    </recommendedName>
    <alternativeName>
        <fullName evidence="20 23">Sterol Delta(7)-reductase</fullName>
    </alternativeName>
</protein>
<evidence type="ECO:0000256" key="16">
    <source>
        <dbReference type="ARBA" id="ARBA00023166"/>
    </source>
</evidence>
<feature type="transmembrane region" description="Helical" evidence="23">
    <location>
        <begin position="170"/>
        <end position="187"/>
    </location>
</feature>
<proteinExistence type="inferred from homology"/>